<proteinExistence type="predicted"/>
<dbReference type="Proteomes" id="UP000617743">
    <property type="component" value="Unassembled WGS sequence"/>
</dbReference>
<gene>
    <name evidence="2" type="ORF">GCM10010383_17920</name>
</gene>
<comment type="caution">
    <text evidence="2">The sequence shown here is derived from an EMBL/GenBank/DDBJ whole genome shotgun (WGS) entry which is preliminary data.</text>
</comment>
<name>A0ABQ2X0D2_9ACTN</name>
<accession>A0ABQ2X0D2</accession>
<evidence type="ECO:0000313" key="2">
    <source>
        <dbReference type="EMBL" id="GGW89045.1"/>
    </source>
</evidence>
<keyword evidence="3" id="KW-1185">Reference proteome</keyword>
<feature type="compositionally biased region" description="Low complexity" evidence="1">
    <location>
        <begin position="16"/>
        <end position="41"/>
    </location>
</feature>
<protein>
    <submittedName>
        <fullName evidence="2">Uncharacterized protein</fullName>
    </submittedName>
</protein>
<dbReference type="EMBL" id="BMWC01000002">
    <property type="protein sequence ID" value="GGW89045.1"/>
    <property type="molecule type" value="Genomic_DNA"/>
</dbReference>
<feature type="region of interest" description="Disordered" evidence="1">
    <location>
        <begin position="1"/>
        <end position="176"/>
    </location>
</feature>
<evidence type="ECO:0000313" key="3">
    <source>
        <dbReference type="Proteomes" id="UP000617743"/>
    </source>
</evidence>
<sequence>MPCPGPTARRHHRQLARVATAARGAPGAGVPRAAPGIRGAANSHGPGRPRTALAARGPSTADDPRAAPGIRDTADDPRATHGIRGAPDPRGPGDPRATPAAHGPSTAADLRATHRIPGTACPRGPGDPRATPASVAGSPRAAHAPRATHGPRATPAGVPRNPGSAPDPPPSPYRSCHPCAAAGSAYASYAGGGTACGRYTFGGPWGSPPVAPSAYSNGLDMAAHSRDQRCWWGSVRRYPPKPPRLTWRKTRPVTRYRAVSSQTCR</sequence>
<evidence type="ECO:0000256" key="1">
    <source>
        <dbReference type="SAM" id="MobiDB-lite"/>
    </source>
</evidence>
<reference evidence="3" key="1">
    <citation type="journal article" date="2019" name="Int. J. Syst. Evol. Microbiol.">
        <title>The Global Catalogue of Microorganisms (GCM) 10K type strain sequencing project: providing services to taxonomists for standard genome sequencing and annotation.</title>
        <authorList>
            <consortium name="The Broad Institute Genomics Platform"/>
            <consortium name="The Broad Institute Genome Sequencing Center for Infectious Disease"/>
            <person name="Wu L."/>
            <person name="Ma J."/>
        </authorList>
    </citation>
    <scope>NUCLEOTIDE SEQUENCE [LARGE SCALE GENOMIC DNA]</scope>
    <source>
        <strain evidence="3">JCM 4866</strain>
    </source>
</reference>
<organism evidence="2 3">
    <name type="scientific">Streptomyces lomondensis</name>
    <dbReference type="NCBI Taxonomy" id="68229"/>
    <lineage>
        <taxon>Bacteria</taxon>
        <taxon>Bacillati</taxon>
        <taxon>Actinomycetota</taxon>
        <taxon>Actinomycetes</taxon>
        <taxon>Kitasatosporales</taxon>
        <taxon>Streptomycetaceae</taxon>
        <taxon>Streptomyces</taxon>
    </lineage>
</organism>
<feature type="compositionally biased region" description="Low complexity" evidence="1">
    <location>
        <begin position="84"/>
        <end position="101"/>
    </location>
</feature>